<evidence type="ECO:0000313" key="13">
    <source>
        <dbReference type="EMBL" id="KAG6395984.1"/>
    </source>
</evidence>
<keyword evidence="4" id="KW-0507">mRNA processing</keyword>
<sequence length="1049" mass="117738">MEVSICNCNRHFSFLSSKSLLKPALQFRNCNFPNFQLKPSRRRRVTVCDGGRGGVADTQTLPQYAIQRIAEKLRSLGYVEESSSDSSDEPSIGSANSPGAIFVPLPSRLPKHRVGHTLDPSWSTPENPVPEPGSGNAIQRFHELRHGVLEKERERIRKRKEEKRESAPSLAELTLPAPELRRLRSIGIALRKKLKVGKAGITEGIVNGIHERWRRSEVVRITCEDICRLNMKRTHALLEKKTGGLVVWRSGSNIILFRGTDYKYPYFATDRLSNDSSEESHEIDQDQRILSTRGIQSPVTTAVDSSRLSSDAQIPHPPLIQGVGSPNRVRFLLSGEAQIAEEAGALLEGLGPRFKDWWGSDPLPVDADLLPAVIPGYRRPFRLLPYGVKPKLTNDEMTTLRRLGRHLPIHFALGRNRKLQGLAAAILKLWEKCEIAKIAIKRGVQNTSSELMAEEIKWWTGGSLLSRDREFIVLYRGKDFLPAAVSSAIEERRKYEFDLSKSRVGNLSIGNERGYESTVNEHAVEAEQDEENDQKFEERIKMRKARSAEAAMERTSTKLSMALKKKSRAERLLAELDEEQTLQPPPLDKEGITEEERYMLRKVGLRMKPFLLLGRRGVFDGTVENMHLHWKYRELVKVCISKRSIEEVHEVARILEAESGGILVAVEPVSKGYAIIVYRGKNYKRPASLRPRSLLSKREAMKRSLEAQRRQSLKLHVLKLNRHIDALKLKMEKDVDINDTQMMKDLKHGAVDQENDESLYEEDEFSDTDSDSDNQSFFEDPANEVKETGGTDSTFTELEDSVHAANVTLDFSPPNVLGDDSVGPAAKRNYLFEKVEPELHHKSSPKGTRGFAVGRSQDRMRTSTTNYIPSHGQGGRYNTSGNRNSQPRTTVQKSIPQRSPSVPSRVLQLSNKERLLLRKQALKIKRAPLLAVGKSNVITGVAKTIKEHFQKHPLAIVSIKGRAKGTSAREVIYNLQQATGAILVSHEPSKVILYRGWGSGIEPEPDQAQGEVKPRALVSPELMSAIRLECGLTSSIRELAVSDGIPSNN</sequence>
<evidence type="ECO:0000256" key="3">
    <source>
        <dbReference type="ARBA" id="ARBA00022640"/>
    </source>
</evidence>
<feature type="domain" description="CRM" evidence="12">
    <location>
        <begin position="173"/>
        <end position="269"/>
    </location>
</feature>
<gene>
    <name evidence="13" type="ORF">SASPL_142118</name>
</gene>
<comment type="subcellular location">
    <subcellularLocation>
        <location evidence="1">Plastid</location>
        <location evidence="1">Chloroplast</location>
    </subcellularLocation>
</comment>
<name>A0A8X8Z9I1_SALSN</name>
<dbReference type="Pfam" id="PF01985">
    <property type="entry name" value="CRS1_YhbY"/>
    <property type="match status" value="4"/>
</dbReference>
<evidence type="ECO:0000256" key="7">
    <source>
        <dbReference type="ARBA" id="ARBA00022946"/>
    </source>
</evidence>
<evidence type="ECO:0000256" key="2">
    <source>
        <dbReference type="ARBA" id="ARBA00022528"/>
    </source>
</evidence>
<dbReference type="SMART" id="SM01103">
    <property type="entry name" value="CRS1_YhbY"/>
    <property type="match status" value="4"/>
</dbReference>
<feature type="region of interest" description="Disordered" evidence="11">
    <location>
        <begin position="837"/>
        <end position="905"/>
    </location>
</feature>
<dbReference type="PROSITE" id="PS51295">
    <property type="entry name" value="CRM"/>
    <property type="match status" value="4"/>
</dbReference>
<evidence type="ECO:0000256" key="11">
    <source>
        <dbReference type="SAM" id="MobiDB-lite"/>
    </source>
</evidence>
<dbReference type="InterPro" id="IPR001890">
    <property type="entry name" value="RNA-binding_CRM"/>
</dbReference>
<feature type="domain" description="CRM" evidence="12">
    <location>
        <begin position="390"/>
        <end position="487"/>
    </location>
</feature>
<keyword evidence="8" id="KW-0508">mRNA splicing</keyword>
<dbReference type="GO" id="GO:0000373">
    <property type="term" value="P:Group II intron splicing"/>
    <property type="evidence" value="ECO:0007669"/>
    <property type="project" value="UniProtKB-ARBA"/>
</dbReference>
<evidence type="ECO:0000256" key="6">
    <source>
        <dbReference type="ARBA" id="ARBA00022884"/>
    </source>
</evidence>
<dbReference type="AlphaFoldDB" id="A0A8X8Z9I1"/>
<dbReference type="Proteomes" id="UP000298416">
    <property type="component" value="Unassembled WGS sequence"/>
</dbReference>
<feature type="compositionally biased region" description="Polar residues" evidence="11">
    <location>
        <begin position="301"/>
        <end position="312"/>
    </location>
</feature>
<feature type="domain" description="CRM" evidence="12">
    <location>
        <begin position="590"/>
        <end position="690"/>
    </location>
</feature>
<evidence type="ECO:0000256" key="10">
    <source>
        <dbReference type="PROSITE-ProRule" id="PRU00626"/>
    </source>
</evidence>
<evidence type="ECO:0000313" key="14">
    <source>
        <dbReference type="Proteomes" id="UP000298416"/>
    </source>
</evidence>
<evidence type="ECO:0000256" key="1">
    <source>
        <dbReference type="ARBA" id="ARBA00004229"/>
    </source>
</evidence>
<evidence type="ECO:0000256" key="8">
    <source>
        <dbReference type="ARBA" id="ARBA00023187"/>
    </source>
</evidence>
<reference evidence="13" key="2">
    <citation type="submission" date="2020-08" db="EMBL/GenBank/DDBJ databases">
        <title>Plant Genome Project.</title>
        <authorList>
            <person name="Zhang R.-G."/>
        </authorList>
    </citation>
    <scope>NUCLEOTIDE SEQUENCE</scope>
    <source>
        <strain evidence="13">Huo1</strain>
        <tissue evidence="13">Leaf</tissue>
    </source>
</reference>
<proteinExistence type="predicted"/>
<evidence type="ECO:0000256" key="4">
    <source>
        <dbReference type="ARBA" id="ARBA00022664"/>
    </source>
</evidence>
<evidence type="ECO:0000256" key="9">
    <source>
        <dbReference type="ARBA" id="ARBA00023274"/>
    </source>
</evidence>
<comment type="caution">
    <text evidence="13">The sequence shown here is derived from an EMBL/GenBank/DDBJ whole genome shotgun (WGS) entry which is preliminary data.</text>
</comment>
<protein>
    <recommendedName>
        <fullName evidence="12">CRM domain-containing protein</fullName>
    </recommendedName>
</protein>
<keyword evidence="14" id="KW-1185">Reference proteome</keyword>
<feature type="compositionally biased region" description="Polar residues" evidence="11">
    <location>
        <begin position="876"/>
        <end position="905"/>
    </location>
</feature>
<feature type="region of interest" description="Disordered" evidence="11">
    <location>
        <begin position="80"/>
        <end position="99"/>
    </location>
</feature>
<evidence type="ECO:0000256" key="5">
    <source>
        <dbReference type="ARBA" id="ARBA00022737"/>
    </source>
</evidence>
<dbReference type="GO" id="GO:0003729">
    <property type="term" value="F:mRNA binding"/>
    <property type="evidence" value="ECO:0007669"/>
    <property type="project" value="InterPro"/>
</dbReference>
<dbReference type="GO" id="GO:0006397">
    <property type="term" value="P:mRNA processing"/>
    <property type="evidence" value="ECO:0007669"/>
    <property type="project" value="UniProtKB-KW"/>
</dbReference>
<evidence type="ECO:0000259" key="12">
    <source>
        <dbReference type="PROSITE" id="PS51295"/>
    </source>
</evidence>
<keyword evidence="6 10" id="KW-0694">RNA-binding</keyword>
<feature type="region of interest" description="Disordered" evidence="11">
    <location>
        <begin position="749"/>
        <end position="793"/>
    </location>
</feature>
<keyword evidence="9" id="KW-0687">Ribonucleoprotein</keyword>
<dbReference type="FunFam" id="3.30.110.60:FF:000003">
    <property type="entry name" value="CRM-domain containing factor CFM3B, chloroplastic"/>
    <property type="match status" value="1"/>
</dbReference>
<keyword evidence="7" id="KW-0809">Transit peptide</keyword>
<feature type="domain" description="CRM" evidence="12">
    <location>
        <begin position="907"/>
        <end position="1006"/>
    </location>
</feature>
<dbReference type="OrthoDB" id="551352at2759"/>
<dbReference type="EMBL" id="PNBA02000016">
    <property type="protein sequence ID" value="KAG6395984.1"/>
    <property type="molecule type" value="Genomic_DNA"/>
</dbReference>
<organism evidence="13">
    <name type="scientific">Salvia splendens</name>
    <name type="common">Scarlet sage</name>
    <dbReference type="NCBI Taxonomy" id="180675"/>
    <lineage>
        <taxon>Eukaryota</taxon>
        <taxon>Viridiplantae</taxon>
        <taxon>Streptophyta</taxon>
        <taxon>Embryophyta</taxon>
        <taxon>Tracheophyta</taxon>
        <taxon>Spermatophyta</taxon>
        <taxon>Magnoliopsida</taxon>
        <taxon>eudicotyledons</taxon>
        <taxon>Gunneridae</taxon>
        <taxon>Pentapetalae</taxon>
        <taxon>asterids</taxon>
        <taxon>lamiids</taxon>
        <taxon>Lamiales</taxon>
        <taxon>Lamiaceae</taxon>
        <taxon>Nepetoideae</taxon>
        <taxon>Mentheae</taxon>
        <taxon>Salviinae</taxon>
        <taxon>Salvia</taxon>
        <taxon>Salvia subgen. Calosphace</taxon>
        <taxon>core Calosphace</taxon>
    </lineage>
</organism>
<keyword evidence="2" id="KW-0150">Chloroplast</keyword>
<dbReference type="PANTHER" id="PTHR31846:SF20">
    <property type="entry name" value="CRM-DOMAIN CONTAINING FACTOR CFM2, CHLOROPLASTIC"/>
    <property type="match status" value="1"/>
</dbReference>
<dbReference type="GO" id="GO:0009507">
    <property type="term" value="C:chloroplast"/>
    <property type="evidence" value="ECO:0007669"/>
    <property type="project" value="UniProtKB-SubCell"/>
</dbReference>
<dbReference type="PANTHER" id="PTHR31846">
    <property type="entry name" value="CRS1 / YHBY (CRM) DOMAIN-CONTAINING PROTEIN"/>
    <property type="match status" value="1"/>
</dbReference>
<feature type="region of interest" description="Disordered" evidence="11">
    <location>
        <begin position="301"/>
        <end position="321"/>
    </location>
</feature>
<keyword evidence="5" id="KW-0677">Repeat</keyword>
<dbReference type="InterPro" id="IPR045278">
    <property type="entry name" value="CRS1/CFM2/CFM3"/>
</dbReference>
<dbReference type="GO" id="GO:1990904">
    <property type="term" value="C:ribonucleoprotein complex"/>
    <property type="evidence" value="ECO:0007669"/>
    <property type="project" value="UniProtKB-KW"/>
</dbReference>
<feature type="compositionally biased region" description="Acidic residues" evidence="11">
    <location>
        <begin position="753"/>
        <end position="772"/>
    </location>
</feature>
<keyword evidence="3" id="KW-0934">Plastid</keyword>
<reference evidence="13" key="1">
    <citation type="submission" date="2018-01" db="EMBL/GenBank/DDBJ databases">
        <authorList>
            <person name="Mao J.F."/>
        </authorList>
    </citation>
    <scope>NUCLEOTIDE SEQUENCE</scope>
    <source>
        <strain evidence="13">Huo1</strain>
        <tissue evidence="13">Leaf</tissue>
    </source>
</reference>
<dbReference type="FunFam" id="3.30.110.60:FF:000002">
    <property type="entry name" value="CRS2-associated factor 1, chloroplastic"/>
    <property type="match status" value="2"/>
</dbReference>
<accession>A0A8X8Z9I1</accession>